<reference evidence="3" key="1">
    <citation type="journal article" date="2021" name="Int. J. Syst. Evol. Microbiol.">
        <title>Bradyrhizobium septentrionale sp. nov. (sv. septentrionale) and Bradyrhizobium quebecense sp. nov. (sv. septentrionale) associated with legumes native to Canada possess rearranged symbiosis genes and numerous insertion sequences.</title>
        <authorList>
            <person name="Bromfield E.S.P."/>
            <person name="Cloutier S."/>
        </authorList>
    </citation>
    <scope>NUCLEOTIDE SEQUENCE</scope>
    <source>
        <strain evidence="3">5S5</strain>
    </source>
</reference>
<dbReference type="Gene3D" id="1.10.10.10">
    <property type="entry name" value="Winged helix-like DNA-binding domain superfamily/Winged helix DNA-binding domain"/>
    <property type="match status" value="1"/>
</dbReference>
<evidence type="ECO:0000259" key="2">
    <source>
        <dbReference type="Pfam" id="PF13358"/>
    </source>
</evidence>
<reference evidence="3" key="2">
    <citation type="submission" date="2024-03" db="EMBL/GenBank/DDBJ databases">
        <authorList>
            <person name="Bromfield E.S.P."/>
            <person name="Cloutier S."/>
        </authorList>
    </citation>
    <scope>NUCLEOTIDE SEQUENCE</scope>
    <source>
        <strain evidence="3">5S5</strain>
    </source>
</reference>
<dbReference type="InterPro" id="IPR036388">
    <property type="entry name" value="WH-like_DNA-bd_sf"/>
</dbReference>
<name>A0ABZ2P5Z4_9BRAD</name>
<dbReference type="EMBL" id="CP147711">
    <property type="protein sequence ID" value="WXC82130.1"/>
    <property type="molecule type" value="Genomic_DNA"/>
</dbReference>
<dbReference type="Pfam" id="PF01710">
    <property type="entry name" value="HTH_Tnp_IS630"/>
    <property type="match status" value="1"/>
</dbReference>
<gene>
    <name evidence="3" type="ORF">WDK88_11335</name>
</gene>
<feature type="domain" description="Tc1-like transposase DDE" evidence="2">
    <location>
        <begin position="145"/>
        <end position="285"/>
    </location>
</feature>
<dbReference type="Pfam" id="PF13358">
    <property type="entry name" value="DDE_3"/>
    <property type="match status" value="1"/>
</dbReference>
<feature type="domain" description="Transposase Synechocystis PCC 6803" evidence="1">
    <location>
        <begin position="5"/>
        <end position="124"/>
    </location>
</feature>
<dbReference type="PANTHER" id="PTHR46564:SF1">
    <property type="entry name" value="TRANSPOSASE"/>
    <property type="match status" value="1"/>
</dbReference>
<dbReference type="NCBIfam" id="NF033545">
    <property type="entry name" value="transpos_IS630"/>
    <property type="match status" value="1"/>
</dbReference>
<organism evidence="3 4">
    <name type="scientific">Bradyrhizobium septentrionale</name>
    <dbReference type="NCBI Taxonomy" id="1404411"/>
    <lineage>
        <taxon>Bacteria</taxon>
        <taxon>Pseudomonadati</taxon>
        <taxon>Pseudomonadota</taxon>
        <taxon>Alphaproteobacteria</taxon>
        <taxon>Hyphomicrobiales</taxon>
        <taxon>Nitrobacteraceae</taxon>
        <taxon>Bradyrhizobium</taxon>
    </lineage>
</organism>
<dbReference type="Proteomes" id="UP001432046">
    <property type="component" value="Chromosome"/>
</dbReference>
<dbReference type="InterPro" id="IPR002622">
    <property type="entry name" value="Transposase_14"/>
</dbReference>
<evidence type="ECO:0000313" key="4">
    <source>
        <dbReference type="Proteomes" id="UP001432046"/>
    </source>
</evidence>
<dbReference type="Gene3D" id="3.30.420.10">
    <property type="entry name" value="Ribonuclease H-like superfamily/Ribonuclease H"/>
    <property type="match status" value="1"/>
</dbReference>
<dbReference type="RefSeq" id="WP_338834442.1">
    <property type="nucleotide sequence ID" value="NZ_CP147711.1"/>
</dbReference>
<evidence type="ECO:0000313" key="3">
    <source>
        <dbReference type="EMBL" id="WXC82130.1"/>
    </source>
</evidence>
<dbReference type="PANTHER" id="PTHR46564">
    <property type="entry name" value="TRANSPOSASE"/>
    <property type="match status" value="1"/>
</dbReference>
<sequence>MAKGYSKDLRVRAIAMSEEGESAREVARVLDIGASTAIRWIERRTTTGTVEAKPGTGHSRSPLNEHEQWLLDLVAAEPDLTLDDIRVRLGRVKRLKVGTTSIWRFFDRHEITFKKTLHAAEQDRPDVAAARAALKAEQPSLKAPRLVFIDETAVTTKMARHYGRSPRGERLVASVPHGHWKTLTFIAALRFRGMTAPYVIDGAMDGPTFIAYVEQVLAPTLKKGDIVFMDNLRTHKIDGVRQAIEAVGACVRYLPAYSPDLNPIELAFSKLKTAARKGAARTVKALWKLIGKLTKTFAPAQCVNYFRHAGYGT</sequence>
<dbReference type="InterPro" id="IPR009057">
    <property type="entry name" value="Homeodomain-like_sf"/>
</dbReference>
<protein>
    <submittedName>
        <fullName evidence="3">IS630 family transposase</fullName>
    </submittedName>
</protein>
<dbReference type="InterPro" id="IPR047655">
    <property type="entry name" value="Transpos_IS630-like"/>
</dbReference>
<proteinExistence type="predicted"/>
<accession>A0ABZ2P5Z4</accession>
<keyword evidence="4" id="KW-1185">Reference proteome</keyword>
<dbReference type="InterPro" id="IPR036397">
    <property type="entry name" value="RNaseH_sf"/>
</dbReference>
<dbReference type="SUPFAM" id="SSF46689">
    <property type="entry name" value="Homeodomain-like"/>
    <property type="match status" value="1"/>
</dbReference>
<dbReference type="InterPro" id="IPR038717">
    <property type="entry name" value="Tc1-like_DDE_dom"/>
</dbReference>
<evidence type="ECO:0000259" key="1">
    <source>
        <dbReference type="Pfam" id="PF01710"/>
    </source>
</evidence>